<sequence length="60" mass="6787">MDPYNSIGIHANHMDLVRFGGDDSPGYIKVVGELRRWIDALKQQSEVVKAVSITMDRNLE</sequence>
<gene>
    <name evidence="1" type="ORF">PPNO1_LOCUS2210</name>
</gene>
<name>A0A9P1GZ02_9PEZI</name>
<dbReference type="EMBL" id="CALLCH030000004">
    <property type="protein sequence ID" value="CAI4212452.1"/>
    <property type="molecule type" value="Genomic_DNA"/>
</dbReference>
<protein>
    <submittedName>
        <fullName evidence="1">Uncharacterized protein</fullName>
    </submittedName>
</protein>
<dbReference type="OrthoDB" id="427518at2759"/>
<evidence type="ECO:0000313" key="1">
    <source>
        <dbReference type="EMBL" id="CAI4212452.1"/>
    </source>
</evidence>
<reference evidence="1" key="1">
    <citation type="submission" date="2022-11" db="EMBL/GenBank/DDBJ databases">
        <authorList>
            <person name="Scott C."/>
            <person name="Bruce N."/>
        </authorList>
    </citation>
    <scope>NUCLEOTIDE SEQUENCE</scope>
</reference>
<accession>A0A9P1GZ02</accession>
<evidence type="ECO:0000313" key="2">
    <source>
        <dbReference type="Proteomes" id="UP000838763"/>
    </source>
</evidence>
<comment type="caution">
    <text evidence="1">The sequence shown here is derived from an EMBL/GenBank/DDBJ whole genome shotgun (WGS) entry which is preliminary data.</text>
</comment>
<organism evidence="1 2">
    <name type="scientific">Parascedosporium putredinis</name>
    <dbReference type="NCBI Taxonomy" id="1442378"/>
    <lineage>
        <taxon>Eukaryota</taxon>
        <taxon>Fungi</taxon>
        <taxon>Dikarya</taxon>
        <taxon>Ascomycota</taxon>
        <taxon>Pezizomycotina</taxon>
        <taxon>Sordariomycetes</taxon>
        <taxon>Hypocreomycetidae</taxon>
        <taxon>Microascales</taxon>
        <taxon>Microascaceae</taxon>
        <taxon>Parascedosporium</taxon>
    </lineage>
</organism>
<keyword evidence="2" id="KW-1185">Reference proteome</keyword>
<proteinExistence type="predicted"/>
<dbReference type="Proteomes" id="UP000838763">
    <property type="component" value="Unassembled WGS sequence"/>
</dbReference>
<dbReference type="AlphaFoldDB" id="A0A9P1GZ02"/>